<protein>
    <submittedName>
        <fullName evidence="3">Uncharacterized protein</fullName>
    </submittedName>
</protein>
<dbReference type="Pfam" id="PF13175">
    <property type="entry name" value="AAA_15"/>
    <property type="match status" value="2"/>
</dbReference>
<feature type="domain" description="Endonuclease GajA/Old nuclease/RecF-like AAA" evidence="1">
    <location>
        <begin position="150"/>
        <end position="343"/>
    </location>
</feature>
<feature type="domain" description="OLD protein-like TOPRIM" evidence="2">
    <location>
        <begin position="391"/>
        <end position="450"/>
    </location>
</feature>
<dbReference type="CDD" id="cd01026">
    <property type="entry name" value="TOPRIM_OLD"/>
    <property type="match status" value="1"/>
</dbReference>
<name>A0A099L155_COLPS</name>
<feature type="domain" description="Endonuclease GajA/Old nuclease/RecF-like AAA" evidence="1">
    <location>
        <begin position="1"/>
        <end position="99"/>
    </location>
</feature>
<dbReference type="AlphaFoldDB" id="A0A099L155"/>
<organism evidence="3 4">
    <name type="scientific">Colwellia psychrerythraea</name>
    <name type="common">Vibrio psychroerythus</name>
    <dbReference type="NCBI Taxonomy" id="28229"/>
    <lineage>
        <taxon>Bacteria</taxon>
        <taxon>Pseudomonadati</taxon>
        <taxon>Pseudomonadota</taxon>
        <taxon>Gammaproteobacteria</taxon>
        <taxon>Alteromonadales</taxon>
        <taxon>Colwelliaceae</taxon>
        <taxon>Colwellia</taxon>
    </lineage>
</organism>
<dbReference type="EMBL" id="JQEC01000014">
    <property type="protein sequence ID" value="KGJ95872.1"/>
    <property type="molecule type" value="Genomic_DNA"/>
</dbReference>
<dbReference type="InterPro" id="IPR051396">
    <property type="entry name" value="Bact_Antivir_Def_Nuclease"/>
</dbReference>
<dbReference type="Proteomes" id="UP000029868">
    <property type="component" value="Unassembled WGS sequence"/>
</dbReference>
<evidence type="ECO:0000313" key="3">
    <source>
        <dbReference type="EMBL" id="KGJ95872.1"/>
    </source>
</evidence>
<dbReference type="SUPFAM" id="SSF52540">
    <property type="entry name" value="P-loop containing nucleoside triphosphate hydrolases"/>
    <property type="match status" value="1"/>
</dbReference>
<sequence>MHLNKLVTKGFRCFDDAFTVEFNAGLNVIVGENGAGKTAIISAIRQLFIDSESGRYAVSEIDFHRAFKKESVASDEFTIKAHFDELDGDEKVAFLHWCDEKGKASLNLQVENKEIRGRYKRALWGGKSRTTAFEPETIDLIHCIYLPPLRDAESKLINGRQSRLSKLLKALSKREIDKLRKSKKQHPLEKKIIEFNQELADSDDFGIKEANKLIVDSLKKSIGESFGQNTLIQFAESDYTRIVEGLRLLFFPDLTEQENSTFRSLQENSLGYNNLLYIASILAELTIDDVAGEIKESYFKLLLIEEPEAHLHPQLQVRLLKYISDVATRKSVQVIVTTHSTVLASSVDIDSIIHLSNSQPPIATPLRNCDLPDNSKQFINRWLDVTKSNLLFASGLILVEGIAEQMLIPLLAKSILKDQIKGRCSLEDVGVSVINLNGIYFKHFMRLYCNLTDQDKEEDQAGVNIPIRCAGLTDLDPAKRKTEKDAKGEEITTTIKPHDGDMHDGTNHALKLVDTISKSDFSRLFVCEYKTLEYDLAMQGNNIPVMAQVLYDLWPKEGKVKRSLKPLIKGDWTCKSPKEKSEAAHLILKRVDDDEIGKGQFAQVLADKIACSKVIIDVPEYIAEAIHWACSTVANDD</sequence>
<evidence type="ECO:0000259" key="1">
    <source>
        <dbReference type="Pfam" id="PF13175"/>
    </source>
</evidence>
<dbReference type="PANTHER" id="PTHR43581:SF4">
    <property type="entry name" value="ATP_GTP PHOSPHATASE"/>
    <property type="match status" value="1"/>
</dbReference>
<dbReference type="InterPro" id="IPR041685">
    <property type="entry name" value="AAA_GajA/Old/RecF-like"/>
</dbReference>
<reference evidence="3 4" key="1">
    <citation type="submission" date="2014-08" db="EMBL/GenBank/DDBJ databases">
        <title>Genomic and Phenotypic Diversity of Colwellia psychrerythraea strains from Disparate Marine Basins.</title>
        <authorList>
            <person name="Techtmann S.M."/>
            <person name="Stelling S.C."/>
            <person name="Utturkar S.M."/>
            <person name="Alshibli N."/>
            <person name="Harris A."/>
            <person name="Brown S.D."/>
            <person name="Hazen T.C."/>
        </authorList>
    </citation>
    <scope>NUCLEOTIDE SEQUENCE [LARGE SCALE GENOMIC DNA]</scope>
    <source>
        <strain evidence="3 4">GAB14E</strain>
    </source>
</reference>
<dbReference type="PATRIC" id="fig|28229.3.peg.1388"/>
<dbReference type="CDD" id="cd00267">
    <property type="entry name" value="ABC_ATPase"/>
    <property type="match status" value="1"/>
</dbReference>
<evidence type="ECO:0000313" key="4">
    <source>
        <dbReference type="Proteomes" id="UP000029868"/>
    </source>
</evidence>
<dbReference type="Gene3D" id="3.40.50.300">
    <property type="entry name" value="P-loop containing nucleotide triphosphate hydrolases"/>
    <property type="match status" value="1"/>
</dbReference>
<gene>
    <name evidence="3" type="ORF">GAB14E_1784</name>
</gene>
<dbReference type="OrthoDB" id="9808768at2"/>
<dbReference type="PANTHER" id="PTHR43581">
    <property type="entry name" value="ATP/GTP PHOSPHATASE"/>
    <property type="match status" value="1"/>
</dbReference>
<accession>A0A099L155</accession>
<comment type="caution">
    <text evidence="3">The sequence shown here is derived from an EMBL/GenBank/DDBJ whole genome shotgun (WGS) entry which is preliminary data.</text>
</comment>
<evidence type="ECO:0000259" key="2">
    <source>
        <dbReference type="Pfam" id="PF20469"/>
    </source>
</evidence>
<dbReference type="RefSeq" id="WP_033081485.1">
    <property type="nucleotide sequence ID" value="NZ_JQEC01000014.1"/>
</dbReference>
<dbReference type="InterPro" id="IPR034139">
    <property type="entry name" value="TOPRIM_OLD"/>
</dbReference>
<dbReference type="Pfam" id="PF20469">
    <property type="entry name" value="OLD-like_TOPRIM"/>
    <property type="match status" value="1"/>
</dbReference>
<proteinExistence type="predicted"/>
<dbReference type="InterPro" id="IPR027417">
    <property type="entry name" value="P-loop_NTPase"/>
</dbReference>